<reference evidence="1 2" key="1">
    <citation type="submission" date="2021-06" db="EMBL/GenBank/DDBJ databases">
        <title>Caerostris extrusa draft genome.</title>
        <authorList>
            <person name="Kono N."/>
            <person name="Arakawa K."/>
        </authorList>
    </citation>
    <scope>NUCLEOTIDE SEQUENCE [LARGE SCALE GENOMIC DNA]</scope>
</reference>
<comment type="caution">
    <text evidence="1">The sequence shown here is derived from an EMBL/GenBank/DDBJ whole genome shotgun (WGS) entry which is preliminary data.</text>
</comment>
<proteinExistence type="predicted"/>
<dbReference type="EMBL" id="BPLR01020443">
    <property type="protein sequence ID" value="GIX78823.1"/>
    <property type="molecule type" value="Genomic_DNA"/>
</dbReference>
<dbReference type="Proteomes" id="UP001054945">
    <property type="component" value="Unassembled WGS sequence"/>
</dbReference>
<organism evidence="1 2">
    <name type="scientific">Caerostris extrusa</name>
    <name type="common">Bark spider</name>
    <name type="synonym">Caerostris bankana</name>
    <dbReference type="NCBI Taxonomy" id="172846"/>
    <lineage>
        <taxon>Eukaryota</taxon>
        <taxon>Metazoa</taxon>
        <taxon>Ecdysozoa</taxon>
        <taxon>Arthropoda</taxon>
        <taxon>Chelicerata</taxon>
        <taxon>Arachnida</taxon>
        <taxon>Araneae</taxon>
        <taxon>Araneomorphae</taxon>
        <taxon>Entelegynae</taxon>
        <taxon>Araneoidea</taxon>
        <taxon>Araneidae</taxon>
        <taxon>Caerostris</taxon>
    </lineage>
</organism>
<protein>
    <submittedName>
        <fullName evidence="1">Uncharacterized protein</fullName>
    </submittedName>
</protein>
<keyword evidence="2" id="KW-1185">Reference proteome</keyword>
<evidence type="ECO:0000313" key="1">
    <source>
        <dbReference type="EMBL" id="GIX78823.1"/>
    </source>
</evidence>
<evidence type="ECO:0000313" key="2">
    <source>
        <dbReference type="Proteomes" id="UP001054945"/>
    </source>
</evidence>
<sequence length="107" mass="12362">MPVTLESRTFETELIILPEARSNRTLMGVDFLKKANIVLAISNKTCDGKDYSITEREALVVVWALQGRWEITTAIDYQQLKWLMNLKSPSERLALVVFENPILQFKY</sequence>
<gene>
    <name evidence="1" type="ORF">CEXT_486111</name>
</gene>
<dbReference type="AlphaFoldDB" id="A0AAV4N275"/>
<accession>A0AAV4N275</accession>
<name>A0AAV4N275_CAEEX</name>